<name>A0AAW6U5U6_9BACT</name>
<proteinExistence type="predicted"/>
<accession>A0AAW6U5U6</accession>
<reference evidence="1" key="1">
    <citation type="submission" date="2023-05" db="EMBL/GenBank/DDBJ databases">
        <title>Anaerotaeda fermentans gen. nov., sp. nov., a novel anaerobic planctomycete of the new family within the order Sedimentisphaerales isolated from Taman Peninsula, Russia.</title>
        <authorList>
            <person name="Khomyakova M.A."/>
            <person name="Merkel A.Y."/>
            <person name="Slobodkin A.I."/>
        </authorList>
    </citation>
    <scope>NUCLEOTIDE SEQUENCE</scope>
    <source>
        <strain evidence="1">M17dextr</strain>
    </source>
</reference>
<dbReference type="AlphaFoldDB" id="A0AAW6U5U6"/>
<evidence type="ECO:0000313" key="2">
    <source>
        <dbReference type="Proteomes" id="UP001431776"/>
    </source>
</evidence>
<keyword evidence="2" id="KW-1185">Reference proteome</keyword>
<organism evidence="1 2">
    <name type="scientific">Anaerobaca lacustris</name>
    <dbReference type="NCBI Taxonomy" id="3044600"/>
    <lineage>
        <taxon>Bacteria</taxon>
        <taxon>Pseudomonadati</taxon>
        <taxon>Planctomycetota</taxon>
        <taxon>Phycisphaerae</taxon>
        <taxon>Sedimentisphaerales</taxon>
        <taxon>Anaerobacaceae</taxon>
        <taxon>Anaerobaca</taxon>
    </lineage>
</organism>
<evidence type="ECO:0000313" key="1">
    <source>
        <dbReference type="EMBL" id="MDI6451917.1"/>
    </source>
</evidence>
<feature type="non-terminal residue" evidence="1">
    <location>
        <position position="1"/>
    </location>
</feature>
<dbReference type="Proteomes" id="UP001431776">
    <property type="component" value="Unassembled WGS sequence"/>
</dbReference>
<protein>
    <submittedName>
        <fullName evidence="1">Uncharacterized protein</fullName>
    </submittedName>
</protein>
<sequence length="134" mass="14887">SNDESTFLDGLREAVSYAPKGNSTGAGAMREAIRIRSGQRNVKLYEPRLSVRAWRNIGEARSRLLHLAEKQSLLKDPYESGNLITAFVSLSDSHEQQKLVEEIFDVGGTEQGYVFQLLFNQMRATAVLSAGRKA</sequence>
<comment type="caution">
    <text evidence="1">The sequence shown here is derived from an EMBL/GenBank/DDBJ whole genome shotgun (WGS) entry which is preliminary data.</text>
</comment>
<dbReference type="RefSeq" id="WP_349247321.1">
    <property type="nucleotide sequence ID" value="NZ_JASCXX010000105.1"/>
</dbReference>
<gene>
    <name evidence="1" type="ORF">QJ522_22855</name>
</gene>
<dbReference type="EMBL" id="JASCXX010000105">
    <property type="protein sequence ID" value="MDI6451917.1"/>
    <property type="molecule type" value="Genomic_DNA"/>
</dbReference>